<evidence type="ECO:0000313" key="2">
    <source>
        <dbReference type="EMBL" id="KAL3790697.1"/>
    </source>
</evidence>
<evidence type="ECO:0000313" key="3">
    <source>
        <dbReference type="Proteomes" id="UP001516023"/>
    </source>
</evidence>
<feature type="compositionally biased region" description="Basic and acidic residues" evidence="1">
    <location>
        <begin position="165"/>
        <end position="182"/>
    </location>
</feature>
<name>A0ABD3PS53_9STRA</name>
<proteinExistence type="predicted"/>
<evidence type="ECO:0008006" key="4">
    <source>
        <dbReference type="Google" id="ProtNLM"/>
    </source>
</evidence>
<dbReference type="AlphaFoldDB" id="A0ABD3PS53"/>
<gene>
    <name evidence="2" type="ORF">HJC23_009797</name>
</gene>
<organism evidence="2 3">
    <name type="scientific">Cyclotella cryptica</name>
    <dbReference type="NCBI Taxonomy" id="29204"/>
    <lineage>
        <taxon>Eukaryota</taxon>
        <taxon>Sar</taxon>
        <taxon>Stramenopiles</taxon>
        <taxon>Ochrophyta</taxon>
        <taxon>Bacillariophyta</taxon>
        <taxon>Coscinodiscophyceae</taxon>
        <taxon>Thalassiosirophycidae</taxon>
        <taxon>Stephanodiscales</taxon>
        <taxon>Stephanodiscaceae</taxon>
        <taxon>Cyclotella</taxon>
    </lineage>
</organism>
<evidence type="ECO:0000256" key="1">
    <source>
        <dbReference type="SAM" id="MobiDB-lite"/>
    </source>
</evidence>
<feature type="region of interest" description="Disordered" evidence="1">
    <location>
        <begin position="153"/>
        <end position="182"/>
    </location>
</feature>
<dbReference type="EMBL" id="JABMIG020000124">
    <property type="protein sequence ID" value="KAL3790697.1"/>
    <property type="molecule type" value="Genomic_DNA"/>
</dbReference>
<sequence length="339" mass="37960">MAMLSSDDSSLEALEALLTFRQSVTLCRAPPSVHPEIPVPDPLNPSLPHLIEGDFSPMLRVKGRFSLKRAQKSIINHPPVSNDVPSVPNPLEELLTSHSTPPSYKPTFSLHHQSVDSRVLTTEADQDKKPIVGTDGVSRMELAVRTDRIQDALNSKPQRGKKRRNLNDQERLELTRTRNREHAKCTRMKKKARHLELVEMEKMYLVLKSQQELNASRRTCLIKLIEGVSSPSEEQDIKICPYIGRLRQLAMEELQHPQASVFERAPIDAVALSENSATVKVLFKGTDYSTGDPKSMAAFLSVDFGSASTEMCSIALHWVLPECRRPKMFPSVSASSFDN</sequence>
<comment type="caution">
    <text evidence="2">The sequence shown here is derived from an EMBL/GenBank/DDBJ whole genome shotgun (WGS) entry which is preliminary data.</text>
</comment>
<reference evidence="2 3" key="1">
    <citation type="journal article" date="2020" name="G3 (Bethesda)">
        <title>Improved Reference Genome for Cyclotella cryptica CCMP332, a Model for Cell Wall Morphogenesis, Salinity Adaptation, and Lipid Production in Diatoms (Bacillariophyta).</title>
        <authorList>
            <person name="Roberts W.R."/>
            <person name="Downey K.M."/>
            <person name="Ruck E.C."/>
            <person name="Traller J.C."/>
            <person name="Alverson A.J."/>
        </authorList>
    </citation>
    <scope>NUCLEOTIDE SEQUENCE [LARGE SCALE GENOMIC DNA]</scope>
    <source>
        <strain evidence="2 3">CCMP332</strain>
    </source>
</reference>
<dbReference type="Proteomes" id="UP001516023">
    <property type="component" value="Unassembled WGS sequence"/>
</dbReference>
<accession>A0ABD3PS53</accession>
<keyword evidence="3" id="KW-1185">Reference proteome</keyword>
<protein>
    <recommendedName>
        <fullName evidence="4">BZIP domain-containing protein</fullName>
    </recommendedName>
</protein>